<dbReference type="AlphaFoldDB" id="A0A6N8U5G5"/>
<dbReference type="SUPFAM" id="SSF53697">
    <property type="entry name" value="SIS domain"/>
    <property type="match status" value="1"/>
</dbReference>
<dbReference type="InterPro" id="IPR046348">
    <property type="entry name" value="SIS_dom_sf"/>
</dbReference>
<dbReference type="GO" id="GO:1901135">
    <property type="term" value="P:carbohydrate derivative metabolic process"/>
    <property type="evidence" value="ECO:0007669"/>
    <property type="project" value="InterPro"/>
</dbReference>
<reference evidence="2 3" key="2">
    <citation type="submission" date="2020-01" db="EMBL/GenBank/DDBJ databases">
        <title>Clostridiaceae sp. nov. isolated from the gut of human by culturomics.</title>
        <authorList>
            <person name="Chang Y."/>
        </authorList>
    </citation>
    <scope>NUCLEOTIDE SEQUENCE [LARGE SCALE GENOMIC DNA]</scope>
    <source>
        <strain evidence="2 3">DONG20-135</strain>
    </source>
</reference>
<dbReference type="InterPro" id="IPR001347">
    <property type="entry name" value="SIS_dom"/>
</dbReference>
<gene>
    <name evidence="2" type="ORF">GSF08_05100</name>
</gene>
<reference evidence="2 3" key="1">
    <citation type="submission" date="2019-12" db="EMBL/GenBank/DDBJ databases">
        <authorList>
            <person name="Yang R."/>
        </authorList>
    </citation>
    <scope>NUCLEOTIDE SEQUENCE [LARGE SCALE GENOMIC DNA]</scope>
    <source>
        <strain evidence="2 3">DONG20-135</strain>
    </source>
</reference>
<dbReference type="Pfam" id="PF13580">
    <property type="entry name" value="SIS_2"/>
    <property type="match status" value="1"/>
</dbReference>
<evidence type="ECO:0000313" key="3">
    <source>
        <dbReference type="Proteomes" id="UP000434036"/>
    </source>
</evidence>
<dbReference type="InterPro" id="IPR035472">
    <property type="entry name" value="RpiR-like_SIS"/>
</dbReference>
<accession>A0A6N8U5G5</accession>
<dbReference type="PANTHER" id="PTHR30390">
    <property type="entry name" value="SEDOHEPTULOSE 7-PHOSPHATE ISOMERASE / DNAA INITIATOR-ASSOCIATING FACTOR FOR REPLICATION INITIATION"/>
    <property type="match status" value="1"/>
</dbReference>
<dbReference type="Gene3D" id="3.40.50.10490">
    <property type="entry name" value="Glucose-6-phosphate isomerase like protein, domain 1"/>
    <property type="match status" value="1"/>
</dbReference>
<sequence>MYHTIFEVGKKVVDAIETTQQEPIERAAELIGEAFVKGHKFFVTGSGHSHTVAEEFYGRAGGLACVTPILTPELTLTDHPTKSSQLERLDGYATILVNLYDIKAGDVVLIASNSGRNAYPVEMALEAKKRGASVIAITSRKHSEACTSRAKSGKKLMEVADVVIDNCGMLGDSSLTVEGIAAPLLPTSSIANAFIAQAITVLAAVYIRDAGLEPPVFISLNVMGEDNKNDEYFKKYARMY</sequence>
<keyword evidence="3" id="KW-1185">Reference proteome</keyword>
<dbReference type="PROSITE" id="PS51464">
    <property type="entry name" value="SIS"/>
    <property type="match status" value="1"/>
</dbReference>
<keyword evidence="2" id="KW-0413">Isomerase</keyword>
<comment type="caution">
    <text evidence="2">The sequence shown here is derived from an EMBL/GenBank/DDBJ whole genome shotgun (WGS) entry which is preliminary data.</text>
</comment>
<evidence type="ECO:0000313" key="2">
    <source>
        <dbReference type="EMBL" id="MXQ73312.1"/>
    </source>
</evidence>
<dbReference type="RefSeq" id="WP_160624772.1">
    <property type="nucleotide sequence ID" value="NZ_WUUQ01000002.1"/>
</dbReference>
<evidence type="ECO:0000259" key="1">
    <source>
        <dbReference type="PROSITE" id="PS51464"/>
    </source>
</evidence>
<dbReference type="CDD" id="cd05013">
    <property type="entry name" value="SIS_RpiR"/>
    <property type="match status" value="1"/>
</dbReference>
<name>A0A6N8U5G5_9FIRM</name>
<proteinExistence type="predicted"/>
<feature type="domain" description="SIS" evidence="1">
    <location>
        <begin position="31"/>
        <end position="204"/>
    </location>
</feature>
<dbReference type="EMBL" id="WUUQ01000002">
    <property type="protein sequence ID" value="MXQ73312.1"/>
    <property type="molecule type" value="Genomic_DNA"/>
</dbReference>
<dbReference type="GO" id="GO:0097367">
    <property type="term" value="F:carbohydrate derivative binding"/>
    <property type="evidence" value="ECO:0007669"/>
    <property type="project" value="InterPro"/>
</dbReference>
<organism evidence="2 3">
    <name type="scientific">Copranaerobaculum intestinale</name>
    <dbReference type="NCBI Taxonomy" id="2692629"/>
    <lineage>
        <taxon>Bacteria</taxon>
        <taxon>Bacillati</taxon>
        <taxon>Bacillota</taxon>
        <taxon>Erysipelotrichia</taxon>
        <taxon>Erysipelotrichales</taxon>
        <taxon>Erysipelotrichaceae</taxon>
        <taxon>Copranaerobaculum</taxon>
    </lineage>
</organism>
<dbReference type="PANTHER" id="PTHR30390:SF7">
    <property type="entry name" value="PHOSPHOHEPTOSE ISOMERASE"/>
    <property type="match status" value="1"/>
</dbReference>
<dbReference type="InterPro" id="IPR050099">
    <property type="entry name" value="SIS_GmhA/DiaA_subfam"/>
</dbReference>
<protein>
    <submittedName>
        <fullName evidence="2">Sugar isomerase domain-containing protein</fullName>
    </submittedName>
</protein>
<dbReference type="Proteomes" id="UP000434036">
    <property type="component" value="Unassembled WGS sequence"/>
</dbReference>
<dbReference type="GO" id="GO:0016853">
    <property type="term" value="F:isomerase activity"/>
    <property type="evidence" value="ECO:0007669"/>
    <property type="project" value="UniProtKB-KW"/>
</dbReference>
<dbReference type="NCBIfam" id="NF002805">
    <property type="entry name" value="PRK02947.1"/>
    <property type="match status" value="1"/>
</dbReference>